<keyword evidence="2 8" id="KW-0812">Transmembrane</keyword>
<dbReference type="EMBL" id="KV417318">
    <property type="protein sequence ID" value="KZO91774.1"/>
    <property type="molecule type" value="Genomic_DNA"/>
</dbReference>
<evidence type="ECO:0000256" key="5">
    <source>
        <dbReference type="ARBA" id="ARBA00022833"/>
    </source>
</evidence>
<keyword evidence="11" id="KW-1185">Reference proteome</keyword>
<keyword evidence="3" id="KW-0479">Metal-binding</keyword>
<dbReference type="STRING" id="1330018.A0A167HM11"/>
<dbReference type="InterPro" id="IPR013083">
    <property type="entry name" value="Znf_RING/FYVE/PHD"/>
</dbReference>
<dbReference type="Pfam" id="PF12906">
    <property type="entry name" value="RINGv"/>
    <property type="match status" value="1"/>
</dbReference>
<evidence type="ECO:0000256" key="8">
    <source>
        <dbReference type="SAM" id="Phobius"/>
    </source>
</evidence>
<keyword evidence="4" id="KW-0863">Zinc-finger</keyword>
<sequence>MSGTRRWPHARVPDVADLRTRECWICKEDETFTTRGQRKKDSLSKWIHPCKCTLVAHESCLLEWIARTQQTLDPPPQCPQCNAPFVIATKRTVILRALDWIDAKKGTIVNVLIVTGITSGLLVLSTAYGVHALRMLVGKEMSRYMIGNGPEDWPIEAWINLPLIPFALMITQTARLDPFVLSLPFFVSPYVHALNSLNDPEFHPLGAPVLPSSAHDGLMMAFPPSPQLLIALIPPVKLLYSTLRQGLIRMLMSPSAGGARSGRLGAADIDVGPQIREEFGLRVQVEDENGNQQNWARGLVLNGTTIGAFVTYSLSLPLIASVSGHILRFLANYSPGLRTFLALDSIPQPTPFLFGTGVRVATLGLHLRGPSQLLGTGMDPVWWRNTVGLCLFTVTKDAVELLHAWLRREEKRSRRIVSRNFTGVDLGGLDLIM</sequence>
<feature type="domain" description="RING-CH-type" evidence="9">
    <location>
        <begin position="15"/>
        <end position="88"/>
    </location>
</feature>
<evidence type="ECO:0000256" key="2">
    <source>
        <dbReference type="ARBA" id="ARBA00022692"/>
    </source>
</evidence>
<evidence type="ECO:0000256" key="3">
    <source>
        <dbReference type="ARBA" id="ARBA00022723"/>
    </source>
</evidence>
<proteinExistence type="predicted"/>
<dbReference type="PANTHER" id="PTHR46283">
    <property type="entry name" value="E3 UBIQUITIN-PROTEIN LIGASE MARCH5"/>
    <property type="match status" value="1"/>
</dbReference>
<dbReference type="SMART" id="SM00744">
    <property type="entry name" value="RINGv"/>
    <property type="match status" value="1"/>
</dbReference>
<dbReference type="InterPro" id="IPR011016">
    <property type="entry name" value="Znf_RING-CH"/>
</dbReference>
<name>A0A167HM11_CALVF</name>
<feature type="transmembrane region" description="Helical" evidence="8">
    <location>
        <begin position="108"/>
        <end position="133"/>
    </location>
</feature>
<keyword evidence="7 8" id="KW-0472">Membrane</keyword>
<evidence type="ECO:0000313" key="10">
    <source>
        <dbReference type="EMBL" id="KZO91774.1"/>
    </source>
</evidence>
<dbReference type="GO" id="GO:0008270">
    <property type="term" value="F:zinc ion binding"/>
    <property type="evidence" value="ECO:0007669"/>
    <property type="project" value="UniProtKB-KW"/>
</dbReference>
<keyword evidence="6 8" id="KW-1133">Transmembrane helix</keyword>
<dbReference type="SUPFAM" id="SSF57850">
    <property type="entry name" value="RING/U-box"/>
    <property type="match status" value="1"/>
</dbReference>
<accession>A0A167HM11</accession>
<evidence type="ECO:0000259" key="9">
    <source>
        <dbReference type="PROSITE" id="PS51292"/>
    </source>
</evidence>
<evidence type="ECO:0000256" key="7">
    <source>
        <dbReference type="ARBA" id="ARBA00023136"/>
    </source>
</evidence>
<evidence type="ECO:0000256" key="4">
    <source>
        <dbReference type="ARBA" id="ARBA00022771"/>
    </source>
</evidence>
<reference evidence="10 11" key="1">
    <citation type="journal article" date="2016" name="Mol. Biol. Evol.">
        <title>Comparative Genomics of Early-Diverging Mushroom-Forming Fungi Provides Insights into the Origins of Lignocellulose Decay Capabilities.</title>
        <authorList>
            <person name="Nagy L.G."/>
            <person name="Riley R."/>
            <person name="Tritt A."/>
            <person name="Adam C."/>
            <person name="Daum C."/>
            <person name="Floudas D."/>
            <person name="Sun H."/>
            <person name="Yadav J.S."/>
            <person name="Pangilinan J."/>
            <person name="Larsson K.H."/>
            <person name="Matsuura K."/>
            <person name="Barry K."/>
            <person name="Labutti K."/>
            <person name="Kuo R."/>
            <person name="Ohm R.A."/>
            <person name="Bhattacharya S.S."/>
            <person name="Shirouzu T."/>
            <person name="Yoshinaga Y."/>
            <person name="Martin F.M."/>
            <person name="Grigoriev I.V."/>
            <person name="Hibbett D.S."/>
        </authorList>
    </citation>
    <scope>NUCLEOTIDE SEQUENCE [LARGE SCALE GENOMIC DNA]</scope>
    <source>
        <strain evidence="10 11">TUFC12733</strain>
    </source>
</reference>
<dbReference type="Gene3D" id="3.30.40.10">
    <property type="entry name" value="Zinc/RING finger domain, C3HC4 (zinc finger)"/>
    <property type="match status" value="1"/>
</dbReference>
<dbReference type="OrthoDB" id="5817083at2759"/>
<organism evidence="10 11">
    <name type="scientific">Calocera viscosa (strain TUFC12733)</name>
    <dbReference type="NCBI Taxonomy" id="1330018"/>
    <lineage>
        <taxon>Eukaryota</taxon>
        <taxon>Fungi</taxon>
        <taxon>Dikarya</taxon>
        <taxon>Basidiomycota</taxon>
        <taxon>Agaricomycotina</taxon>
        <taxon>Dacrymycetes</taxon>
        <taxon>Dacrymycetales</taxon>
        <taxon>Dacrymycetaceae</taxon>
        <taxon>Calocera</taxon>
    </lineage>
</organism>
<evidence type="ECO:0000313" key="11">
    <source>
        <dbReference type="Proteomes" id="UP000076738"/>
    </source>
</evidence>
<dbReference type="GO" id="GO:0016020">
    <property type="term" value="C:membrane"/>
    <property type="evidence" value="ECO:0007669"/>
    <property type="project" value="UniProtKB-SubCell"/>
</dbReference>
<protein>
    <recommendedName>
        <fullName evidence="9">RING-CH-type domain-containing protein</fullName>
    </recommendedName>
</protein>
<keyword evidence="5" id="KW-0862">Zinc</keyword>
<dbReference type="AlphaFoldDB" id="A0A167HM11"/>
<dbReference type="Proteomes" id="UP000076738">
    <property type="component" value="Unassembled WGS sequence"/>
</dbReference>
<gene>
    <name evidence="10" type="ORF">CALVIDRAFT_601988</name>
</gene>
<dbReference type="PROSITE" id="PS51292">
    <property type="entry name" value="ZF_RING_CH"/>
    <property type="match status" value="1"/>
</dbReference>
<evidence type="ECO:0000256" key="1">
    <source>
        <dbReference type="ARBA" id="ARBA00004141"/>
    </source>
</evidence>
<comment type="subcellular location">
    <subcellularLocation>
        <location evidence="1">Membrane</location>
        <topology evidence="1">Multi-pass membrane protein</topology>
    </subcellularLocation>
</comment>
<evidence type="ECO:0000256" key="6">
    <source>
        <dbReference type="ARBA" id="ARBA00022989"/>
    </source>
</evidence>